<keyword evidence="5" id="KW-0479">Metal-binding</keyword>
<sequence length="113" mass="11884">MKNTLILAAALAGLLLSATAGAAEQKFLADRHAARGVACESCHTAGKDKAPDMNSCLKCHGGSYKALAKTTENLDVNPHDSHLGEGACDKCHSGHKKPLLVCDQCHEFSMKVP</sequence>
<protein>
    <submittedName>
        <fullName evidence="10">Cytochrome c3 family protein</fullName>
    </submittedName>
</protein>
<dbReference type="InterPro" id="IPR012286">
    <property type="entry name" value="Tetrahaem_cytochrome"/>
</dbReference>
<evidence type="ECO:0000256" key="6">
    <source>
        <dbReference type="ARBA" id="ARBA00022982"/>
    </source>
</evidence>
<evidence type="ECO:0000256" key="4">
    <source>
        <dbReference type="ARBA" id="ARBA00022617"/>
    </source>
</evidence>
<dbReference type="Gene3D" id="1.10.1130.10">
    <property type="entry name" value="Flavocytochrome C3, Chain A"/>
    <property type="match status" value="1"/>
</dbReference>
<name>A0ABT7IQJ1_9BURK</name>
<keyword evidence="8" id="KW-0732">Signal</keyword>
<dbReference type="Pfam" id="PF14537">
    <property type="entry name" value="Cytochrom_c3_2"/>
    <property type="match status" value="1"/>
</dbReference>
<dbReference type="SUPFAM" id="SSF48695">
    <property type="entry name" value="Multiheme cytochromes"/>
    <property type="match status" value="1"/>
</dbReference>
<evidence type="ECO:0000256" key="5">
    <source>
        <dbReference type="ARBA" id="ARBA00022723"/>
    </source>
</evidence>
<keyword evidence="7" id="KW-0408">Iron</keyword>
<evidence type="ECO:0000256" key="7">
    <source>
        <dbReference type="ARBA" id="ARBA00023004"/>
    </source>
</evidence>
<feature type="domain" description="Tetrahaem cytochrome" evidence="9">
    <location>
        <begin position="32"/>
        <end position="107"/>
    </location>
</feature>
<evidence type="ECO:0000313" key="10">
    <source>
        <dbReference type="EMBL" id="MDL2060168.1"/>
    </source>
</evidence>
<comment type="cofactor">
    <cofactor evidence="1">
        <name>heme c</name>
        <dbReference type="ChEBI" id="CHEBI:61717"/>
    </cofactor>
</comment>
<evidence type="ECO:0000313" key="11">
    <source>
        <dbReference type="Proteomes" id="UP001165481"/>
    </source>
</evidence>
<comment type="caution">
    <text evidence="10">The sequence shown here is derived from an EMBL/GenBank/DDBJ whole genome shotgun (WGS) entry which is preliminary data.</text>
</comment>
<evidence type="ECO:0000256" key="8">
    <source>
        <dbReference type="SAM" id="SignalP"/>
    </source>
</evidence>
<keyword evidence="3" id="KW-0813">Transport</keyword>
<evidence type="ECO:0000259" key="9">
    <source>
        <dbReference type="Pfam" id="PF14537"/>
    </source>
</evidence>
<dbReference type="Proteomes" id="UP001165481">
    <property type="component" value="Unassembled WGS sequence"/>
</dbReference>
<reference evidence="10" key="1">
    <citation type="submission" date="2023-03" db="EMBL/GenBank/DDBJ databases">
        <title>Mesosutterella sp. nov. isolated from porcine feces.</title>
        <authorList>
            <person name="Yu S."/>
        </authorList>
    </citation>
    <scope>NUCLEOTIDE SEQUENCE</scope>
    <source>
        <strain evidence="10">AGMB02718</strain>
    </source>
</reference>
<keyword evidence="6" id="KW-0249">Electron transport</keyword>
<evidence type="ECO:0000256" key="1">
    <source>
        <dbReference type="ARBA" id="ARBA00001926"/>
    </source>
</evidence>
<feature type="signal peptide" evidence="8">
    <location>
        <begin position="1"/>
        <end position="22"/>
    </location>
</feature>
<comment type="subcellular location">
    <subcellularLocation>
        <location evidence="2">Cell envelope</location>
    </subcellularLocation>
</comment>
<gene>
    <name evidence="10" type="ORF">MUN46_009495</name>
</gene>
<organism evidence="10 11">
    <name type="scientific">Mesosutterella faecium</name>
    <dbReference type="NCBI Taxonomy" id="2925194"/>
    <lineage>
        <taxon>Bacteria</taxon>
        <taxon>Pseudomonadati</taxon>
        <taxon>Pseudomonadota</taxon>
        <taxon>Betaproteobacteria</taxon>
        <taxon>Burkholderiales</taxon>
        <taxon>Sutterellaceae</taxon>
        <taxon>Mesosutterella</taxon>
    </lineage>
</organism>
<proteinExistence type="predicted"/>
<keyword evidence="11" id="KW-1185">Reference proteome</keyword>
<evidence type="ECO:0000256" key="2">
    <source>
        <dbReference type="ARBA" id="ARBA00004196"/>
    </source>
</evidence>
<dbReference type="RefSeq" id="WP_281069875.1">
    <property type="nucleotide sequence ID" value="NZ_JAKZJU020000001.1"/>
</dbReference>
<evidence type="ECO:0000256" key="3">
    <source>
        <dbReference type="ARBA" id="ARBA00022448"/>
    </source>
</evidence>
<dbReference type="EMBL" id="JAKZJU020000001">
    <property type="protein sequence ID" value="MDL2060168.1"/>
    <property type="molecule type" value="Genomic_DNA"/>
</dbReference>
<accession>A0ABT7IQJ1</accession>
<feature type="chain" id="PRO_5047295728" evidence="8">
    <location>
        <begin position="23"/>
        <end position="113"/>
    </location>
</feature>
<dbReference type="InterPro" id="IPR036280">
    <property type="entry name" value="Multihaem_cyt_sf"/>
</dbReference>
<keyword evidence="4" id="KW-0349">Heme</keyword>